<proteinExistence type="predicted"/>
<dbReference type="Proteomes" id="UP000785679">
    <property type="component" value="Unassembled WGS sequence"/>
</dbReference>
<dbReference type="AlphaFoldDB" id="A0A8J8NYS2"/>
<evidence type="ECO:0000313" key="3">
    <source>
        <dbReference type="Proteomes" id="UP000785679"/>
    </source>
</evidence>
<name>A0A8J8NYS2_HALGN</name>
<feature type="region of interest" description="Disordered" evidence="1">
    <location>
        <begin position="54"/>
        <end position="74"/>
    </location>
</feature>
<organism evidence="2 3">
    <name type="scientific">Halteria grandinella</name>
    <dbReference type="NCBI Taxonomy" id="5974"/>
    <lineage>
        <taxon>Eukaryota</taxon>
        <taxon>Sar</taxon>
        <taxon>Alveolata</taxon>
        <taxon>Ciliophora</taxon>
        <taxon>Intramacronucleata</taxon>
        <taxon>Spirotrichea</taxon>
        <taxon>Stichotrichia</taxon>
        <taxon>Sporadotrichida</taxon>
        <taxon>Halteriidae</taxon>
        <taxon>Halteria</taxon>
    </lineage>
</organism>
<protein>
    <submittedName>
        <fullName evidence="2">Uncharacterized protein</fullName>
    </submittedName>
</protein>
<evidence type="ECO:0000313" key="2">
    <source>
        <dbReference type="EMBL" id="TNV82571.1"/>
    </source>
</evidence>
<evidence type="ECO:0000256" key="1">
    <source>
        <dbReference type="SAM" id="MobiDB-lite"/>
    </source>
</evidence>
<reference evidence="2" key="1">
    <citation type="submission" date="2019-06" db="EMBL/GenBank/DDBJ databases">
        <authorList>
            <person name="Zheng W."/>
        </authorList>
    </citation>
    <scope>NUCLEOTIDE SEQUENCE</scope>
    <source>
        <strain evidence="2">QDHG01</strain>
    </source>
</reference>
<accession>A0A8J8NYS2</accession>
<comment type="caution">
    <text evidence="2">The sequence shown here is derived from an EMBL/GenBank/DDBJ whole genome shotgun (WGS) entry which is preliminary data.</text>
</comment>
<keyword evidence="3" id="KW-1185">Reference proteome</keyword>
<gene>
    <name evidence="2" type="ORF">FGO68_gene10288</name>
</gene>
<dbReference type="EMBL" id="RRYP01004797">
    <property type="protein sequence ID" value="TNV82571.1"/>
    <property type="molecule type" value="Genomic_DNA"/>
</dbReference>
<sequence>MGQRSIRSDLGGLKGYLIRPDCQLPCQGQPASSVDQFLIISLWEPIKMLAEREITEKPTKQPPHNVLNSEDLSHEKDPALVMAGSMLIEAEEL</sequence>